<feature type="domain" description="2Fe-2S ferredoxin-type" evidence="3">
    <location>
        <begin position="22"/>
        <end position="125"/>
    </location>
</feature>
<reference evidence="4 5" key="1">
    <citation type="submission" date="2016-05" db="EMBL/GenBank/DDBJ databases">
        <title>Nuclear genome of Blastocystis sp. subtype 1 NandII.</title>
        <authorList>
            <person name="Gentekaki E."/>
            <person name="Curtis B."/>
            <person name="Stairs C."/>
            <person name="Eme L."/>
            <person name="Herman E."/>
            <person name="Klimes V."/>
            <person name="Arias M.C."/>
            <person name="Elias M."/>
            <person name="Hilliou F."/>
            <person name="Klute M."/>
            <person name="Malik S.-B."/>
            <person name="Pightling A."/>
            <person name="Rachubinski R."/>
            <person name="Salas D."/>
            <person name="Schlacht A."/>
            <person name="Suga H."/>
            <person name="Archibald J."/>
            <person name="Ball S.G."/>
            <person name="Clark G."/>
            <person name="Dacks J."/>
            <person name="Van Der Giezen M."/>
            <person name="Tsaousis A."/>
            <person name="Roger A."/>
        </authorList>
    </citation>
    <scope>NUCLEOTIDE SEQUENCE [LARGE SCALE GENOMIC DNA]</scope>
    <source>
        <strain evidence="5">ATCC 50177 / NandII</strain>
    </source>
</reference>
<gene>
    <name evidence="4" type="ORF">AV274_5648</name>
</gene>
<dbReference type="CDD" id="cd00207">
    <property type="entry name" value="fer2"/>
    <property type="match status" value="1"/>
</dbReference>
<keyword evidence="5" id="KW-1185">Reference proteome</keyword>
<dbReference type="InterPro" id="IPR036010">
    <property type="entry name" value="2Fe-2S_ferredoxin-like_sf"/>
</dbReference>
<keyword evidence="1" id="KW-0001">2Fe-2S</keyword>
<dbReference type="InterPro" id="IPR001041">
    <property type="entry name" value="2Fe-2S_ferredoxin-type"/>
</dbReference>
<keyword evidence="1" id="KW-0408">Iron</keyword>
<evidence type="ECO:0000313" key="4">
    <source>
        <dbReference type="EMBL" id="OAO12652.1"/>
    </source>
</evidence>
<name>A0A196S987_BLAHN</name>
<evidence type="ECO:0000313" key="5">
    <source>
        <dbReference type="Proteomes" id="UP000078348"/>
    </source>
</evidence>
<accession>A0A196S987</accession>
<protein>
    <submittedName>
        <fullName evidence="4">Ferredoxin</fullName>
    </submittedName>
</protein>
<evidence type="ECO:0000256" key="1">
    <source>
        <dbReference type="ARBA" id="ARBA00022714"/>
    </source>
</evidence>
<organism evidence="4 5">
    <name type="scientific">Blastocystis sp. subtype 1 (strain ATCC 50177 / NandII)</name>
    <dbReference type="NCBI Taxonomy" id="478820"/>
    <lineage>
        <taxon>Eukaryota</taxon>
        <taxon>Sar</taxon>
        <taxon>Stramenopiles</taxon>
        <taxon>Bigyra</taxon>
        <taxon>Opalozoa</taxon>
        <taxon>Opalinata</taxon>
        <taxon>Blastocystidae</taxon>
        <taxon>Blastocystis</taxon>
    </lineage>
</organism>
<dbReference type="OrthoDB" id="10523401at2759"/>
<evidence type="ECO:0000259" key="3">
    <source>
        <dbReference type="PROSITE" id="PS51085"/>
    </source>
</evidence>
<dbReference type="Pfam" id="PF00111">
    <property type="entry name" value="Fer2"/>
    <property type="match status" value="1"/>
</dbReference>
<dbReference type="SUPFAM" id="SSF54292">
    <property type="entry name" value="2Fe-2S ferredoxin-like"/>
    <property type="match status" value="1"/>
</dbReference>
<dbReference type="Gene3D" id="3.10.20.30">
    <property type="match status" value="1"/>
</dbReference>
<dbReference type="InterPro" id="IPR012675">
    <property type="entry name" value="Beta-grasp_dom_sf"/>
</dbReference>
<dbReference type="EMBL" id="LXWW01000528">
    <property type="protein sequence ID" value="OAO12652.1"/>
    <property type="molecule type" value="Genomic_DNA"/>
</dbReference>
<keyword evidence="1" id="KW-0479">Metal-binding</keyword>
<comment type="caution">
    <text evidence="4">The sequence shown here is derived from an EMBL/GenBank/DDBJ whole genome shotgun (WGS) entry which is preliminary data.</text>
</comment>
<sequence>MQPLIRSSVKVISARSFATVSLKVDFTRVSGAKKQYDVTTEEGTSLLEAMKCAGIPIQSRCGGNCVCGTCIVKMSPELHDQTIMGAKEKGLLRRKGKGDSCYHLACQTYVYNLMEGEVIEVNYHRA</sequence>
<dbReference type="PROSITE" id="PS51085">
    <property type="entry name" value="2FE2S_FER_2"/>
    <property type="match status" value="1"/>
</dbReference>
<dbReference type="Proteomes" id="UP000078348">
    <property type="component" value="Unassembled WGS sequence"/>
</dbReference>
<evidence type="ECO:0000256" key="2">
    <source>
        <dbReference type="ARBA" id="ARBA00023014"/>
    </source>
</evidence>
<dbReference type="GO" id="GO:0051537">
    <property type="term" value="F:2 iron, 2 sulfur cluster binding"/>
    <property type="evidence" value="ECO:0007669"/>
    <property type="project" value="UniProtKB-KW"/>
</dbReference>
<dbReference type="AlphaFoldDB" id="A0A196S987"/>
<keyword evidence="2" id="KW-0411">Iron-sulfur</keyword>
<proteinExistence type="predicted"/>